<dbReference type="Pfam" id="PF07804">
    <property type="entry name" value="HipA_C"/>
    <property type="match status" value="1"/>
</dbReference>
<gene>
    <name evidence="6" type="ORF">J2X26_001146</name>
</gene>
<evidence type="ECO:0000259" key="5">
    <source>
        <dbReference type="Pfam" id="PF13657"/>
    </source>
</evidence>
<dbReference type="PANTHER" id="PTHR37419:SF1">
    <property type="entry name" value="SERINE_THREONINE-PROTEIN KINASE TOXIN HIPA"/>
    <property type="match status" value="1"/>
</dbReference>
<evidence type="ECO:0000256" key="2">
    <source>
        <dbReference type="ARBA" id="ARBA00022679"/>
    </source>
</evidence>
<feature type="domain" description="HipA N-terminal subdomain 1" evidence="5">
    <location>
        <begin position="4"/>
        <end position="104"/>
    </location>
</feature>
<evidence type="ECO:0000259" key="4">
    <source>
        <dbReference type="Pfam" id="PF07804"/>
    </source>
</evidence>
<organism evidence="6 7">
    <name type="scientific">Cellulomonas humilata</name>
    <dbReference type="NCBI Taxonomy" id="144055"/>
    <lineage>
        <taxon>Bacteria</taxon>
        <taxon>Bacillati</taxon>
        <taxon>Actinomycetota</taxon>
        <taxon>Actinomycetes</taxon>
        <taxon>Micrococcales</taxon>
        <taxon>Cellulomonadaceae</taxon>
        <taxon>Cellulomonas</taxon>
    </lineage>
</organism>
<sequence length="407" mass="43754">MSILTMWLHGQVVGELEQLRNARLRLRFTEGALSTYGFGARPLSLSLPLTDKRVQGDALERFCDNLLPEGSGRAVLEREHSIRPGDAFALLAHIGRECAGAIQFTTGDVTVGDGVLSPLTDEQVDVIVRDLPTHPTRDGLEVSASLGGIQDKVLLTRTAEGWAWPSGGAMSTHLIKPEPISTQVVVPQIIRYEHWALRLATDAGLRAAKADLQTFGGREALVVERFDRRDGRRAHQEDFTQALGLAARDKYEASAGERRLAALAALAASEALDPVAFLSDLLAQVTFNAAIGNGDAHSKNYSVHISQSANVSMTPLYDVAPVFLVASRLRHAGHAVDQQVYLPYITAGHLTSEAELWGLSAEVAANVVRDTLLALARSAEALGDPDVEISVAEAVRDRALTLLGPMG</sequence>
<dbReference type="GO" id="GO:0004674">
    <property type="term" value="F:protein serine/threonine kinase activity"/>
    <property type="evidence" value="ECO:0007669"/>
    <property type="project" value="UniProtKB-EC"/>
</dbReference>
<protein>
    <submittedName>
        <fullName evidence="6">Serine/threonine-protein kinase HipA</fullName>
        <ecNumber evidence="6">2.7.11.1</ecNumber>
    </submittedName>
</protein>
<evidence type="ECO:0000256" key="1">
    <source>
        <dbReference type="ARBA" id="ARBA00010164"/>
    </source>
</evidence>
<dbReference type="InterPro" id="IPR012893">
    <property type="entry name" value="HipA-like_C"/>
</dbReference>
<name>A0ABU0EC67_9CELL</name>
<reference evidence="6 7" key="1">
    <citation type="submission" date="2023-07" db="EMBL/GenBank/DDBJ databases">
        <title>Sorghum-associated microbial communities from plants grown in Nebraska, USA.</title>
        <authorList>
            <person name="Schachtman D."/>
        </authorList>
    </citation>
    <scope>NUCLEOTIDE SEQUENCE [LARGE SCALE GENOMIC DNA]</scope>
    <source>
        <strain evidence="6 7">BE332</strain>
    </source>
</reference>
<comment type="caution">
    <text evidence="6">The sequence shown here is derived from an EMBL/GenBank/DDBJ whole genome shotgun (WGS) entry which is preliminary data.</text>
</comment>
<evidence type="ECO:0000313" key="6">
    <source>
        <dbReference type="EMBL" id="MDQ0372849.1"/>
    </source>
</evidence>
<dbReference type="Proteomes" id="UP001239626">
    <property type="component" value="Unassembled WGS sequence"/>
</dbReference>
<proteinExistence type="inferred from homology"/>
<dbReference type="PANTHER" id="PTHR37419">
    <property type="entry name" value="SERINE/THREONINE-PROTEIN KINASE TOXIN HIPA"/>
    <property type="match status" value="1"/>
</dbReference>
<dbReference type="RefSeq" id="WP_307490549.1">
    <property type="nucleotide sequence ID" value="NZ_JAUSVB010000001.1"/>
</dbReference>
<dbReference type="EMBL" id="JAUSVB010000001">
    <property type="protein sequence ID" value="MDQ0372849.1"/>
    <property type="molecule type" value="Genomic_DNA"/>
</dbReference>
<comment type="similarity">
    <text evidence="1">Belongs to the HipA Ser/Thr kinase family.</text>
</comment>
<keyword evidence="3 6" id="KW-0418">Kinase</keyword>
<dbReference type="InterPro" id="IPR017508">
    <property type="entry name" value="HipA_N1"/>
</dbReference>
<evidence type="ECO:0000256" key="3">
    <source>
        <dbReference type="ARBA" id="ARBA00022777"/>
    </source>
</evidence>
<dbReference type="NCBIfam" id="TIGR03071">
    <property type="entry name" value="couple_hipA"/>
    <property type="match status" value="1"/>
</dbReference>
<feature type="domain" description="HipA-like C-terminal" evidence="4">
    <location>
        <begin position="145"/>
        <end position="371"/>
    </location>
</feature>
<dbReference type="InterPro" id="IPR052028">
    <property type="entry name" value="HipA_Ser/Thr_kinase"/>
</dbReference>
<accession>A0ABU0EC67</accession>
<keyword evidence="2 6" id="KW-0808">Transferase</keyword>
<dbReference type="Gene3D" id="1.10.1070.20">
    <property type="match status" value="1"/>
</dbReference>
<keyword evidence="7" id="KW-1185">Reference proteome</keyword>
<evidence type="ECO:0000313" key="7">
    <source>
        <dbReference type="Proteomes" id="UP001239626"/>
    </source>
</evidence>
<dbReference type="Pfam" id="PF13657">
    <property type="entry name" value="Couple_hipA"/>
    <property type="match status" value="1"/>
</dbReference>
<dbReference type="EC" id="2.7.11.1" evidence="6"/>